<dbReference type="EMBL" id="AHCD03000043">
    <property type="protein sequence ID" value="KAF7783710.1"/>
    <property type="molecule type" value="Genomic_DNA"/>
</dbReference>
<proteinExistence type="predicted"/>
<reference evidence="1 2" key="1">
    <citation type="journal article" date="2012" name="J. Bacteriol.">
        <title>Genome sequence of the cycloprodigiosin-producing bacterial strain Pseudoalteromonas rubra ATCC 29570(T).</title>
        <authorList>
            <person name="Xie B.B."/>
            <person name="Shu Y.L."/>
            <person name="Qin Q.L."/>
            <person name="Rong J.C."/>
            <person name="Zhang X.Y."/>
            <person name="Chen X.L."/>
            <person name="Zhou B.C."/>
            <person name="Zhang Y.Z."/>
        </authorList>
    </citation>
    <scope>NUCLEOTIDE SEQUENCE [LARGE SCALE GENOMIC DNA]</scope>
    <source>
        <strain evidence="1 2">DSM 6842</strain>
    </source>
</reference>
<dbReference type="Proteomes" id="UP000016480">
    <property type="component" value="Unassembled WGS sequence"/>
</dbReference>
<dbReference type="AlphaFoldDB" id="A0A8T0C3T8"/>
<protein>
    <submittedName>
        <fullName evidence="1">Uncharacterized protein</fullName>
    </submittedName>
</protein>
<evidence type="ECO:0000313" key="2">
    <source>
        <dbReference type="Proteomes" id="UP000016480"/>
    </source>
</evidence>
<evidence type="ECO:0000313" key="1">
    <source>
        <dbReference type="EMBL" id="KAF7783710.1"/>
    </source>
</evidence>
<organism evidence="1 2">
    <name type="scientific">Pseudoalteromonas rubra</name>
    <dbReference type="NCBI Taxonomy" id="43658"/>
    <lineage>
        <taxon>Bacteria</taxon>
        <taxon>Pseudomonadati</taxon>
        <taxon>Pseudomonadota</taxon>
        <taxon>Gammaproteobacteria</taxon>
        <taxon>Alteromonadales</taxon>
        <taxon>Pseudoalteromonadaceae</taxon>
        <taxon>Pseudoalteromonas</taxon>
    </lineage>
</organism>
<comment type="caution">
    <text evidence="1">The sequence shown here is derived from an EMBL/GenBank/DDBJ whole genome shotgun (WGS) entry which is preliminary data.</text>
</comment>
<gene>
    <name evidence="1" type="ORF">PRUB_a3549</name>
</gene>
<sequence length="44" mass="5009">MLSSKRIVFIILPGINASEVNKWRLQVLCVFPLLIQPRCSLQIA</sequence>
<name>A0A8T0C3T8_9GAMM</name>
<accession>A0A8T0C3T8</accession>